<comment type="catalytic activity">
    <reaction evidence="14 15 17">
        <text>guanosine(37) in tRNA + S-adenosyl-L-methionine = N(1)-methylguanosine(37) in tRNA + S-adenosyl-L-homocysteine + H(+)</text>
        <dbReference type="Rhea" id="RHEA:36899"/>
        <dbReference type="Rhea" id="RHEA-COMP:10145"/>
        <dbReference type="Rhea" id="RHEA-COMP:10147"/>
        <dbReference type="ChEBI" id="CHEBI:15378"/>
        <dbReference type="ChEBI" id="CHEBI:57856"/>
        <dbReference type="ChEBI" id="CHEBI:59789"/>
        <dbReference type="ChEBI" id="CHEBI:73542"/>
        <dbReference type="ChEBI" id="CHEBI:74269"/>
        <dbReference type="EC" id="2.1.1.228"/>
    </reaction>
</comment>
<dbReference type="InterPro" id="IPR002649">
    <property type="entry name" value="tRNA_m1G_MeTrfase_TrmD"/>
</dbReference>
<dbReference type="InterPro" id="IPR029028">
    <property type="entry name" value="Alpha/beta_knot_MTases"/>
</dbReference>
<dbReference type="GO" id="GO:0005829">
    <property type="term" value="C:cytosol"/>
    <property type="evidence" value="ECO:0007669"/>
    <property type="project" value="TreeGrafter"/>
</dbReference>
<evidence type="ECO:0000256" key="14">
    <source>
        <dbReference type="ARBA" id="ARBA00047783"/>
    </source>
</evidence>
<evidence type="ECO:0000256" key="2">
    <source>
        <dbReference type="ARBA" id="ARBA00004496"/>
    </source>
</evidence>
<evidence type="ECO:0000256" key="5">
    <source>
        <dbReference type="ARBA" id="ARBA00012807"/>
    </source>
</evidence>
<evidence type="ECO:0000313" key="20">
    <source>
        <dbReference type="Proteomes" id="UP000705867"/>
    </source>
</evidence>
<dbReference type="GO" id="GO:0002939">
    <property type="term" value="P:tRNA N1-guanine methylation"/>
    <property type="evidence" value="ECO:0007669"/>
    <property type="project" value="TreeGrafter"/>
</dbReference>
<dbReference type="GO" id="GO:0052906">
    <property type="term" value="F:tRNA (guanine(37)-N1)-methyltransferase activity"/>
    <property type="evidence" value="ECO:0007669"/>
    <property type="project" value="UniProtKB-UniRule"/>
</dbReference>
<evidence type="ECO:0000259" key="18">
    <source>
        <dbReference type="Pfam" id="PF01746"/>
    </source>
</evidence>
<dbReference type="PIRSF" id="PIRSF000386">
    <property type="entry name" value="tRNA_mtase"/>
    <property type="match status" value="1"/>
</dbReference>
<evidence type="ECO:0000256" key="1">
    <source>
        <dbReference type="ARBA" id="ARBA00002634"/>
    </source>
</evidence>
<dbReference type="InterPro" id="IPR029026">
    <property type="entry name" value="tRNA_m1G_MTases_N"/>
</dbReference>
<evidence type="ECO:0000256" key="4">
    <source>
        <dbReference type="ARBA" id="ARBA00011738"/>
    </source>
</evidence>
<evidence type="ECO:0000256" key="8">
    <source>
        <dbReference type="ARBA" id="ARBA00022603"/>
    </source>
</evidence>
<keyword evidence="7 15" id="KW-0963">Cytoplasm</keyword>
<evidence type="ECO:0000256" key="10">
    <source>
        <dbReference type="ARBA" id="ARBA00022691"/>
    </source>
</evidence>
<dbReference type="EC" id="2.1.1.228" evidence="5 15"/>
<feature type="binding site" evidence="15 16">
    <location>
        <begin position="135"/>
        <end position="140"/>
    </location>
    <ligand>
        <name>S-adenosyl-L-methionine</name>
        <dbReference type="ChEBI" id="CHEBI:59789"/>
    </ligand>
</feature>
<dbReference type="HAMAP" id="MF_00605">
    <property type="entry name" value="TrmD"/>
    <property type="match status" value="1"/>
</dbReference>
<dbReference type="Proteomes" id="UP000705867">
    <property type="component" value="Unassembled WGS sequence"/>
</dbReference>
<dbReference type="InterPro" id="IPR016009">
    <property type="entry name" value="tRNA_MeTrfase_TRMD/TRM10"/>
</dbReference>
<evidence type="ECO:0000256" key="11">
    <source>
        <dbReference type="ARBA" id="ARBA00022694"/>
    </source>
</evidence>
<evidence type="ECO:0000256" key="9">
    <source>
        <dbReference type="ARBA" id="ARBA00022679"/>
    </source>
</evidence>
<dbReference type="Pfam" id="PF01746">
    <property type="entry name" value="tRNA_m1G_MT"/>
    <property type="match status" value="1"/>
</dbReference>
<keyword evidence="8 15" id="KW-0489">Methyltransferase</keyword>
<dbReference type="NCBIfam" id="TIGR00088">
    <property type="entry name" value="trmD"/>
    <property type="match status" value="1"/>
</dbReference>
<keyword evidence="11 15" id="KW-0819">tRNA processing</keyword>
<evidence type="ECO:0000256" key="3">
    <source>
        <dbReference type="ARBA" id="ARBA00007630"/>
    </source>
</evidence>
<dbReference type="Gene3D" id="3.40.1280.10">
    <property type="match status" value="1"/>
</dbReference>
<comment type="subcellular location">
    <subcellularLocation>
        <location evidence="2 15 17">Cytoplasm</location>
    </subcellularLocation>
</comment>
<evidence type="ECO:0000256" key="12">
    <source>
        <dbReference type="ARBA" id="ARBA00029736"/>
    </source>
</evidence>
<evidence type="ECO:0000313" key="19">
    <source>
        <dbReference type="EMBL" id="MBZ0155734.1"/>
    </source>
</evidence>
<gene>
    <name evidence="15 19" type="primary">trmD</name>
    <name evidence="19" type="ORF">K8I29_05895</name>
</gene>
<keyword evidence="9 15" id="KW-0808">Transferase</keyword>
<feature type="binding site" evidence="15 16">
    <location>
        <position position="115"/>
    </location>
    <ligand>
        <name>S-adenosyl-L-methionine</name>
        <dbReference type="ChEBI" id="CHEBI:59789"/>
    </ligand>
</feature>
<evidence type="ECO:0000256" key="13">
    <source>
        <dbReference type="ARBA" id="ARBA00033392"/>
    </source>
</evidence>
<dbReference type="AlphaFoldDB" id="A0A953LZL3"/>
<proteinExistence type="inferred from homology"/>
<dbReference type="CDD" id="cd18080">
    <property type="entry name" value="TrmD-like"/>
    <property type="match status" value="1"/>
</dbReference>
<comment type="function">
    <text evidence="1 15 17">Specifically methylates guanosine-37 in various tRNAs.</text>
</comment>
<keyword evidence="10 15" id="KW-0949">S-adenosyl-L-methionine</keyword>
<dbReference type="PANTHER" id="PTHR46417:SF1">
    <property type="entry name" value="TRNA (GUANINE-N(1)-)-METHYLTRANSFERASE"/>
    <property type="match status" value="1"/>
</dbReference>
<dbReference type="Gene3D" id="1.10.1270.20">
    <property type="entry name" value="tRNA(m1g37)methyltransferase, domain 2"/>
    <property type="match status" value="1"/>
</dbReference>
<accession>A0A953LZL3</accession>
<comment type="caution">
    <text evidence="19">The sequence shown here is derived from an EMBL/GenBank/DDBJ whole genome shotgun (WGS) entry which is preliminary data.</text>
</comment>
<evidence type="ECO:0000256" key="17">
    <source>
        <dbReference type="RuleBase" id="RU003464"/>
    </source>
</evidence>
<feature type="domain" description="tRNA methyltransferase TRMD/TRM10-type" evidence="18">
    <location>
        <begin position="5"/>
        <end position="227"/>
    </location>
</feature>
<reference evidence="19" key="2">
    <citation type="submission" date="2021-08" db="EMBL/GenBank/DDBJ databases">
        <authorList>
            <person name="Dalcin Martins P."/>
        </authorList>
    </citation>
    <scope>NUCLEOTIDE SEQUENCE</scope>
    <source>
        <strain evidence="19">MAG_39</strain>
    </source>
</reference>
<evidence type="ECO:0000256" key="6">
    <source>
        <dbReference type="ARBA" id="ARBA00014679"/>
    </source>
</evidence>
<dbReference type="InterPro" id="IPR023148">
    <property type="entry name" value="tRNA_m1G_MeTrfase_C_sf"/>
</dbReference>
<name>A0A953LZL3_9BACT</name>
<organism evidence="19 20">
    <name type="scientific">Candidatus Nitrobium versatile</name>
    <dbReference type="NCBI Taxonomy" id="2884831"/>
    <lineage>
        <taxon>Bacteria</taxon>
        <taxon>Pseudomonadati</taxon>
        <taxon>Nitrospirota</taxon>
        <taxon>Nitrospiria</taxon>
        <taxon>Nitrospirales</taxon>
        <taxon>Nitrospiraceae</taxon>
        <taxon>Candidatus Nitrobium</taxon>
    </lineage>
</organism>
<reference evidence="19" key="1">
    <citation type="journal article" date="2021" name="bioRxiv">
        <title>Unraveling nitrogen, sulfur and carbon metabolic pathways and microbial community transcriptional responses to substrate deprivation and toxicity stresses in a bioreactor mimicking anoxic brackish coastal sediment conditions.</title>
        <authorList>
            <person name="Martins P.D."/>
            <person name="Echeveste M.J."/>
            <person name="Arshad A."/>
            <person name="Kurth J."/>
            <person name="Ouboter H."/>
            <person name="Jetten M.S.M."/>
            <person name="Welte C.U."/>
        </authorList>
    </citation>
    <scope>NUCLEOTIDE SEQUENCE</scope>
    <source>
        <strain evidence="19">MAG_39</strain>
    </source>
</reference>
<dbReference type="FunFam" id="1.10.1270.20:FF:000001">
    <property type="entry name" value="tRNA (guanine-N(1)-)-methyltransferase"/>
    <property type="match status" value="1"/>
</dbReference>
<evidence type="ECO:0000256" key="15">
    <source>
        <dbReference type="HAMAP-Rule" id="MF_00605"/>
    </source>
</evidence>
<sequence>MSAGFDILTLFPGMFQAYLGESIMKRAVQRGLIDVKVYNTRDYAADKHRIVDDYPYGGGSGMVMKIEPLYRAVQSVKADGSERLTVLLSPQGTLFHQGKAEALAQEQRRILFICGRYEGIDERVKELLVDEEISIGDYVMTGGELAALVIIDSVARLIPGVLGDEDSAKEESFTWGILDYPHYTRPPEFLGLKVPDVLLSGNHREIARYRRKEALRRTLQRRPDLLERAALSREDCAIIDELCSEDTEMTRKRRRKNESDTCC</sequence>
<comment type="subunit">
    <text evidence="4 15 17">Homodimer.</text>
</comment>
<dbReference type="FunFam" id="3.40.1280.10:FF:000001">
    <property type="entry name" value="tRNA (guanine-N(1)-)-methyltransferase"/>
    <property type="match status" value="1"/>
</dbReference>
<evidence type="ECO:0000256" key="7">
    <source>
        <dbReference type="ARBA" id="ARBA00022490"/>
    </source>
</evidence>
<comment type="similarity">
    <text evidence="3 15 17">Belongs to the RNA methyltransferase TrmD family.</text>
</comment>
<dbReference type="NCBIfam" id="NF000648">
    <property type="entry name" value="PRK00026.1"/>
    <property type="match status" value="1"/>
</dbReference>
<protein>
    <recommendedName>
        <fullName evidence="6 15">tRNA (guanine-N(1)-)-methyltransferase</fullName>
        <ecNumber evidence="5 15">2.1.1.228</ecNumber>
    </recommendedName>
    <alternativeName>
        <fullName evidence="12 15">M1G-methyltransferase</fullName>
    </alternativeName>
    <alternativeName>
        <fullName evidence="13 15">tRNA [GM37] methyltransferase</fullName>
    </alternativeName>
</protein>
<dbReference type="SUPFAM" id="SSF75217">
    <property type="entry name" value="alpha/beta knot"/>
    <property type="match status" value="1"/>
</dbReference>
<evidence type="ECO:0000256" key="16">
    <source>
        <dbReference type="PIRSR" id="PIRSR000386-1"/>
    </source>
</evidence>
<dbReference type="PANTHER" id="PTHR46417">
    <property type="entry name" value="TRNA (GUANINE-N(1)-)-METHYLTRANSFERASE"/>
    <property type="match status" value="1"/>
</dbReference>
<dbReference type="EMBL" id="JAIOIV010000043">
    <property type="protein sequence ID" value="MBZ0155734.1"/>
    <property type="molecule type" value="Genomic_DNA"/>
</dbReference>